<name>A0A2H5P2T5_CITUN</name>
<dbReference type="InterPro" id="IPR056789">
    <property type="entry name" value="LRR_R13L1-DRL21"/>
</dbReference>
<keyword evidence="2" id="KW-0611">Plant defense</keyword>
<dbReference type="InterPro" id="IPR032675">
    <property type="entry name" value="LRR_dom_sf"/>
</dbReference>
<dbReference type="AlphaFoldDB" id="A0A2H5P2T5"/>
<protein>
    <recommendedName>
        <fullName evidence="3">R13L1/DRL21-like LRR repeat region domain-containing protein</fullName>
    </recommendedName>
</protein>
<dbReference type="Proteomes" id="UP000236630">
    <property type="component" value="Unassembled WGS sequence"/>
</dbReference>
<proteinExistence type="predicted"/>
<keyword evidence="1" id="KW-0433">Leucine-rich repeat</keyword>
<reference evidence="4 5" key="1">
    <citation type="journal article" date="2017" name="Front. Genet.">
        <title>Draft sequencing of the heterozygous diploid genome of Satsuma (Citrus unshiu Marc.) using a hybrid assembly approach.</title>
        <authorList>
            <person name="Shimizu T."/>
            <person name="Tanizawa Y."/>
            <person name="Mochizuki T."/>
            <person name="Nagasaki H."/>
            <person name="Yoshioka T."/>
            <person name="Toyoda A."/>
            <person name="Fujiyama A."/>
            <person name="Kaminuma E."/>
            <person name="Nakamura Y."/>
        </authorList>
    </citation>
    <scope>NUCLEOTIDE SEQUENCE [LARGE SCALE GENOMIC DNA]</scope>
    <source>
        <strain evidence="5">cv. Miyagawa wase</strain>
    </source>
</reference>
<evidence type="ECO:0000256" key="2">
    <source>
        <dbReference type="ARBA" id="ARBA00022821"/>
    </source>
</evidence>
<feature type="domain" description="R13L1/DRL21-like LRR repeat region" evidence="3">
    <location>
        <begin position="154"/>
        <end position="265"/>
    </location>
</feature>
<gene>
    <name evidence="4" type="ORF">CUMW_098150</name>
</gene>
<dbReference type="PANTHER" id="PTHR36766:SF51">
    <property type="entry name" value="DISEASE RESISTANCE RPP13-LIKE PROTEIN 1"/>
    <property type="match status" value="1"/>
</dbReference>
<organism evidence="4 5">
    <name type="scientific">Citrus unshiu</name>
    <name type="common">Satsuma mandarin</name>
    <name type="synonym">Citrus nobilis var. unshiu</name>
    <dbReference type="NCBI Taxonomy" id="55188"/>
    <lineage>
        <taxon>Eukaryota</taxon>
        <taxon>Viridiplantae</taxon>
        <taxon>Streptophyta</taxon>
        <taxon>Embryophyta</taxon>
        <taxon>Tracheophyta</taxon>
        <taxon>Spermatophyta</taxon>
        <taxon>Magnoliopsida</taxon>
        <taxon>eudicotyledons</taxon>
        <taxon>Gunneridae</taxon>
        <taxon>Pentapetalae</taxon>
        <taxon>rosids</taxon>
        <taxon>malvids</taxon>
        <taxon>Sapindales</taxon>
        <taxon>Rutaceae</taxon>
        <taxon>Aurantioideae</taxon>
        <taxon>Citrus</taxon>
    </lineage>
</organism>
<dbReference type="GO" id="GO:0006952">
    <property type="term" value="P:defense response"/>
    <property type="evidence" value="ECO:0007669"/>
    <property type="project" value="UniProtKB-KW"/>
</dbReference>
<dbReference type="Pfam" id="PF25019">
    <property type="entry name" value="LRR_R13L1-DRL21"/>
    <property type="match status" value="1"/>
</dbReference>
<dbReference type="SUPFAM" id="SSF52058">
    <property type="entry name" value="L domain-like"/>
    <property type="match status" value="3"/>
</dbReference>
<sequence>MHQKSSSSKYKYVMLDLVHDLAQWASGETCFRLEDRQSNVFGKVRYSSYMSSGHCDGMDKFKVLDKFENLRTFLPIFIEGLIPSYISPMVLSDLLPKFKKLRVLSLRRYYITEVPISIGCLRHLRDCLHLLKLPSSIGNLVKLLHLDIEGANLLRLENVIDSQEANEAMLREKKGLKFLQLEWGAELDDSRDKAREMNILDMLQPHRNVKGLAVNFYGGAKFPSWVGDPSFSNIVFLILQNCKRCTSLPTLGQLCSLKDLTIVGMSGLRSRNDEHLQAFPHLRKLSIKKCPKLSGRLPNHLPSLEKIAITECMQLVVSLPSLPAACKLKIDGCKRLVCDGPSESKSLSNMTLYNISEFENWSSQKFQKVEHLKIVGCEGFINEICLGKPLEGLQSLTCLKDLLIRNCPTLVSLPKACFLSNLSEITIEDCNALTSLTDGMIHNNARLEVLRIKGCHSLTSISRGQLPSSLKAIEINNCQILQYQLPVTLKRLDIQMCSNFMVLTSECQLPEVLEELKIVSCPKLESIAETFFDNARLRSIQIKDCDNLRSIPKGLHNLSYLHCISIEHCQNLVSFPEDLLPGAIIEFSVQNCAKLKGLRVGMFNSLQDLLLWQCPGIQFFPEEGLSANVAYLGISGDNIYKPLVTWGFHKFTSLTALCINGCSDAVSFPDEEKGMILPTSLTWIIISDFPKLERLSSKGFQNLTSLESLTVMSCPNFNSFPEVGFPSSLLSLSIEGCPLLKNKCKKGKGKGQEWPKIAHVPYVNIDGKFIYDPEEEALCPF</sequence>
<dbReference type="EMBL" id="BDQV01000034">
    <property type="protein sequence ID" value="GAY46581.1"/>
    <property type="molecule type" value="Genomic_DNA"/>
</dbReference>
<keyword evidence="5" id="KW-1185">Reference proteome</keyword>
<dbReference type="PANTHER" id="PTHR36766">
    <property type="entry name" value="PLANT BROAD-SPECTRUM MILDEW RESISTANCE PROTEIN RPW8"/>
    <property type="match status" value="1"/>
</dbReference>
<comment type="caution">
    <text evidence="4">The sequence shown here is derived from an EMBL/GenBank/DDBJ whole genome shotgun (WGS) entry which is preliminary data.</text>
</comment>
<evidence type="ECO:0000259" key="3">
    <source>
        <dbReference type="Pfam" id="PF25019"/>
    </source>
</evidence>
<evidence type="ECO:0000256" key="1">
    <source>
        <dbReference type="ARBA" id="ARBA00022614"/>
    </source>
</evidence>
<evidence type="ECO:0000313" key="5">
    <source>
        <dbReference type="Proteomes" id="UP000236630"/>
    </source>
</evidence>
<accession>A0A2H5P2T5</accession>
<dbReference type="Gene3D" id="3.80.10.10">
    <property type="entry name" value="Ribonuclease Inhibitor"/>
    <property type="match status" value="3"/>
</dbReference>
<evidence type="ECO:0000313" key="4">
    <source>
        <dbReference type="EMBL" id="GAY46581.1"/>
    </source>
</evidence>